<accession>A0A165GSZ9</accession>
<evidence type="ECO:0000313" key="2">
    <source>
        <dbReference type="EMBL" id="KZF22559.1"/>
    </source>
</evidence>
<feature type="compositionally biased region" description="Polar residues" evidence="1">
    <location>
        <begin position="1"/>
        <end position="13"/>
    </location>
</feature>
<reference evidence="2 3" key="1">
    <citation type="journal article" date="2016" name="Fungal Biol.">
        <title>The genome of Xylona heveae provides a window into fungal endophytism.</title>
        <authorList>
            <person name="Gazis R."/>
            <person name="Kuo A."/>
            <person name="Riley R."/>
            <person name="LaButti K."/>
            <person name="Lipzen A."/>
            <person name="Lin J."/>
            <person name="Amirebrahimi M."/>
            <person name="Hesse C.N."/>
            <person name="Spatafora J.W."/>
            <person name="Henrissat B."/>
            <person name="Hainaut M."/>
            <person name="Grigoriev I.V."/>
            <person name="Hibbett D.S."/>
        </authorList>
    </citation>
    <scope>NUCLEOTIDE SEQUENCE [LARGE SCALE GENOMIC DNA]</scope>
    <source>
        <strain evidence="2 3">TC161</strain>
    </source>
</reference>
<evidence type="ECO:0000256" key="1">
    <source>
        <dbReference type="SAM" id="MobiDB-lite"/>
    </source>
</evidence>
<name>A0A165GSZ9_XYLHT</name>
<sequence length="149" mass="16520">MRKWNSTSLSTSIPPLRLSCRSSTSSPQTLMIESSMSKHGPLPEYIIVQFSPETETPSIAIAWPKAGQYGSDAVKPCAWRNYTTRGLPLSVSLPLVLETLGPTGQCNELVECTPVLWYTREHPKELCPFSQSNDNPKIFRSDEHLGRGA</sequence>
<dbReference type="AlphaFoldDB" id="A0A165GSZ9"/>
<feature type="region of interest" description="Disordered" evidence="1">
    <location>
        <begin position="1"/>
        <end position="25"/>
    </location>
</feature>
<dbReference type="EMBL" id="KV407458">
    <property type="protein sequence ID" value="KZF22559.1"/>
    <property type="molecule type" value="Genomic_DNA"/>
</dbReference>
<dbReference type="GeneID" id="28897648"/>
<proteinExistence type="predicted"/>
<dbReference type="RefSeq" id="XP_018188114.1">
    <property type="nucleotide sequence ID" value="XM_018332511.1"/>
</dbReference>
<evidence type="ECO:0000313" key="3">
    <source>
        <dbReference type="Proteomes" id="UP000076632"/>
    </source>
</evidence>
<organism evidence="2 3">
    <name type="scientific">Xylona heveae (strain CBS 132557 / TC161)</name>
    <dbReference type="NCBI Taxonomy" id="1328760"/>
    <lineage>
        <taxon>Eukaryota</taxon>
        <taxon>Fungi</taxon>
        <taxon>Dikarya</taxon>
        <taxon>Ascomycota</taxon>
        <taxon>Pezizomycotina</taxon>
        <taxon>Xylonomycetes</taxon>
        <taxon>Xylonales</taxon>
        <taxon>Xylonaceae</taxon>
        <taxon>Xylona</taxon>
    </lineage>
</organism>
<gene>
    <name evidence="2" type="ORF">L228DRAFT_246887</name>
</gene>
<keyword evidence="3" id="KW-1185">Reference proteome</keyword>
<dbReference type="Proteomes" id="UP000076632">
    <property type="component" value="Unassembled WGS sequence"/>
</dbReference>
<protein>
    <submittedName>
        <fullName evidence="2">Uncharacterized protein</fullName>
    </submittedName>
</protein>
<dbReference type="InParanoid" id="A0A165GSZ9"/>